<protein>
    <submittedName>
        <fullName evidence="1">Uncharacterized protein</fullName>
    </submittedName>
</protein>
<dbReference type="AlphaFoldDB" id="A0A5B0PHA7"/>
<evidence type="ECO:0000313" key="1">
    <source>
        <dbReference type="EMBL" id="KAA1100010.1"/>
    </source>
</evidence>
<keyword evidence="3" id="KW-1185">Reference proteome</keyword>
<evidence type="ECO:0000313" key="3">
    <source>
        <dbReference type="Proteomes" id="UP000324748"/>
    </source>
</evidence>
<comment type="caution">
    <text evidence="1">The sequence shown here is derived from an EMBL/GenBank/DDBJ whole genome shotgun (WGS) entry which is preliminary data.</text>
</comment>
<reference evidence="3 4" key="1">
    <citation type="submission" date="2019-05" db="EMBL/GenBank/DDBJ databases">
        <title>Emergence of the Ug99 lineage of the wheat stem rust pathogen through somatic hybridization.</title>
        <authorList>
            <person name="Li F."/>
            <person name="Upadhyaya N.M."/>
            <person name="Sperschneider J."/>
            <person name="Matny O."/>
            <person name="Nguyen-Phuc H."/>
            <person name="Mago R."/>
            <person name="Raley C."/>
            <person name="Miller M.E."/>
            <person name="Silverstein K.A.T."/>
            <person name="Henningsen E."/>
            <person name="Hirsch C.D."/>
            <person name="Visser B."/>
            <person name="Pretorius Z.A."/>
            <person name="Steffenson B.J."/>
            <person name="Schwessinger B."/>
            <person name="Dodds P.N."/>
            <person name="Figueroa M."/>
        </authorList>
    </citation>
    <scope>NUCLEOTIDE SEQUENCE [LARGE SCALE GENOMIC DNA]</scope>
    <source>
        <strain evidence="1">21-0</strain>
        <strain evidence="2 4">Ug99</strain>
    </source>
</reference>
<sequence>MSCMIVISKGSTRYGFDSDHDELVFAINTGLAEPEIFAWSTDRTTGHSLEESQEI</sequence>
<dbReference type="Proteomes" id="UP000324748">
    <property type="component" value="Unassembled WGS sequence"/>
</dbReference>
<evidence type="ECO:0000313" key="4">
    <source>
        <dbReference type="Proteomes" id="UP000325313"/>
    </source>
</evidence>
<proteinExistence type="predicted"/>
<accession>A0A5B0PHA7</accession>
<name>A0A5B0PHA7_PUCGR</name>
<dbReference type="EMBL" id="VSWC01000054">
    <property type="protein sequence ID" value="KAA1100010.1"/>
    <property type="molecule type" value="Genomic_DNA"/>
</dbReference>
<dbReference type="Proteomes" id="UP000325313">
    <property type="component" value="Unassembled WGS sequence"/>
</dbReference>
<organism evidence="1 3">
    <name type="scientific">Puccinia graminis f. sp. tritici</name>
    <dbReference type="NCBI Taxonomy" id="56615"/>
    <lineage>
        <taxon>Eukaryota</taxon>
        <taxon>Fungi</taxon>
        <taxon>Dikarya</taxon>
        <taxon>Basidiomycota</taxon>
        <taxon>Pucciniomycotina</taxon>
        <taxon>Pucciniomycetes</taxon>
        <taxon>Pucciniales</taxon>
        <taxon>Pucciniaceae</taxon>
        <taxon>Puccinia</taxon>
    </lineage>
</organism>
<evidence type="ECO:0000313" key="2">
    <source>
        <dbReference type="EMBL" id="KAA1128082.1"/>
    </source>
</evidence>
<dbReference type="EMBL" id="VDEP01000144">
    <property type="protein sequence ID" value="KAA1128082.1"/>
    <property type="molecule type" value="Genomic_DNA"/>
</dbReference>
<gene>
    <name evidence="1" type="ORF">PGT21_027653</name>
    <name evidence="2" type="ORF">PGTUg99_004598</name>
</gene>